<dbReference type="RefSeq" id="WP_171199152.1">
    <property type="nucleotide sequence ID" value="NZ_JABEND010000003.1"/>
</dbReference>
<protein>
    <submittedName>
        <fullName evidence="9">Alpha-hydroxy-acid oxidizing protein</fullName>
    </submittedName>
</protein>
<evidence type="ECO:0000256" key="4">
    <source>
        <dbReference type="ARBA" id="ARBA00023002"/>
    </source>
</evidence>
<comment type="cofactor">
    <cofactor evidence="1">
        <name>FMN</name>
        <dbReference type="ChEBI" id="CHEBI:58210"/>
    </cofactor>
</comment>
<feature type="binding site" evidence="7">
    <location>
        <position position="28"/>
    </location>
    <ligand>
        <name>glyoxylate</name>
        <dbReference type="ChEBI" id="CHEBI:36655"/>
    </ligand>
</feature>
<dbReference type="Pfam" id="PF01070">
    <property type="entry name" value="FMN_dh"/>
    <property type="match status" value="1"/>
</dbReference>
<feature type="binding site" evidence="7">
    <location>
        <position position="141"/>
    </location>
    <ligand>
        <name>FMN</name>
        <dbReference type="ChEBI" id="CHEBI:58210"/>
    </ligand>
</feature>
<dbReference type="InterPro" id="IPR013785">
    <property type="entry name" value="Aldolase_TIM"/>
</dbReference>
<feature type="binding site" evidence="7">
    <location>
        <begin position="309"/>
        <end position="310"/>
    </location>
    <ligand>
        <name>FMN</name>
        <dbReference type="ChEBI" id="CHEBI:58210"/>
    </ligand>
</feature>
<dbReference type="Proteomes" id="UP000562984">
    <property type="component" value="Unassembled WGS sequence"/>
</dbReference>
<feature type="domain" description="FMN hydroxy acid dehydrogenase" evidence="8">
    <location>
        <begin position="2"/>
        <end position="360"/>
    </location>
</feature>
<comment type="similarity">
    <text evidence="5">Belongs to the FMN-dependent alpha-hydroxy acid dehydrogenase family.</text>
</comment>
<dbReference type="AlphaFoldDB" id="A0A849AAG0"/>
<evidence type="ECO:0000256" key="2">
    <source>
        <dbReference type="ARBA" id="ARBA00022630"/>
    </source>
</evidence>
<keyword evidence="10" id="KW-1185">Reference proteome</keyword>
<dbReference type="PIRSF" id="PIRSF000138">
    <property type="entry name" value="Al-hdrx_acd_dh"/>
    <property type="match status" value="1"/>
</dbReference>
<feature type="binding site" evidence="7">
    <location>
        <position position="175"/>
    </location>
    <ligand>
        <name>glyoxylate</name>
        <dbReference type="ChEBI" id="CHEBI:36655"/>
    </ligand>
</feature>
<keyword evidence="2 7" id="KW-0285">Flavoprotein</keyword>
<keyword evidence="3 7" id="KW-0288">FMN</keyword>
<dbReference type="InterPro" id="IPR000262">
    <property type="entry name" value="FMN-dep_DH"/>
</dbReference>
<feature type="binding site" evidence="7">
    <location>
        <position position="231"/>
    </location>
    <ligand>
        <name>FMN</name>
        <dbReference type="ChEBI" id="CHEBI:58210"/>
    </ligand>
</feature>
<dbReference type="SUPFAM" id="SSF51395">
    <property type="entry name" value="FMN-linked oxidoreductases"/>
    <property type="match status" value="1"/>
</dbReference>
<evidence type="ECO:0000259" key="8">
    <source>
        <dbReference type="PROSITE" id="PS51349"/>
    </source>
</evidence>
<dbReference type="GO" id="GO:0010181">
    <property type="term" value="F:FMN binding"/>
    <property type="evidence" value="ECO:0007669"/>
    <property type="project" value="InterPro"/>
</dbReference>
<feature type="binding site" evidence="7">
    <location>
        <position position="143"/>
    </location>
    <ligand>
        <name>glyoxylate</name>
        <dbReference type="ChEBI" id="CHEBI:36655"/>
    </ligand>
</feature>
<dbReference type="InterPro" id="IPR037396">
    <property type="entry name" value="FMN_HAD"/>
</dbReference>
<dbReference type="PROSITE" id="PS51349">
    <property type="entry name" value="FMN_HYDROXY_ACID_DH_2"/>
    <property type="match status" value="1"/>
</dbReference>
<evidence type="ECO:0000313" key="9">
    <source>
        <dbReference type="EMBL" id="NNG35470.1"/>
    </source>
</evidence>
<reference evidence="9 10" key="1">
    <citation type="submission" date="2020-05" db="EMBL/GenBank/DDBJ databases">
        <title>Nakamurella sp. DB0629 isolated from air conditioner.</title>
        <authorList>
            <person name="Kim D.H."/>
            <person name="Kim D.-U."/>
        </authorList>
    </citation>
    <scope>NUCLEOTIDE SEQUENCE [LARGE SCALE GENOMIC DNA]</scope>
    <source>
        <strain evidence="9 10">DB0629</strain>
    </source>
</reference>
<evidence type="ECO:0000256" key="3">
    <source>
        <dbReference type="ARBA" id="ARBA00022643"/>
    </source>
</evidence>
<dbReference type="CDD" id="cd02809">
    <property type="entry name" value="alpha_hydroxyacid_oxid_FMN"/>
    <property type="match status" value="1"/>
</dbReference>
<evidence type="ECO:0000256" key="5">
    <source>
        <dbReference type="ARBA" id="ARBA00024042"/>
    </source>
</evidence>
<dbReference type="EMBL" id="JABEND010000003">
    <property type="protein sequence ID" value="NNG35470.1"/>
    <property type="molecule type" value="Genomic_DNA"/>
</dbReference>
<sequence length="373" mass="38854">MSTPWQPAGLSEVFAEAQRNAEPDAWAYYQAMAGDPMAPAATDTERAAWDRYLLRPRYLRGLPDIDTAITFRNSTGAGAGTEITLPTPVFVAPTAAHGLVHPDGEVATHRGAGDALYIYSNSATRTPAEVGAAAAGPWWAQQYLLTDRGRSRQFLDEVREAGAGAIVLTCDFGGRIGWSRFRSVVQSRLVTDSGAYPDLGWHRMSRQVEQALAPDDIAWVADNSGLPVWAKGLLHPGDARNAVAAGAAGVMVSNHGRRQLDGVMAAVDALPAVLDTVGADVPVLVDGGVRSGADVVRALALGAAAVGIGRPALWGLAARGADGVRAVLDLLTDEFATALASSGAATAAQLTRDLLVPAPSPLPTPLPAPLRGH</sequence>
<name>A0A849AAG0_9ACTN</name>
<dbReference type="GO" id="GO:0016491">
    <property type="term" value="F:oxidoreductase activity"/>
    <property type="evidence" value="ECO:0007669"/>
    <property type="project" value="UniProtKB-KW"/>
</dbReference>
<feature type="binding site" evidence="7">
    <location>
        <position position="169"/>
    </location>
    <ligand>
        <name>FMN</name>
        <dbReference type="ChEBI" id="CHEBI:58210"/>
    </ligand>
</feature>
<feature type="binding site" evidence="7">
    <location>
        <position position="120"/>
    </location>
    <ligand>
        <name>FMN</name>
        <dbReference type="ChEBI" id="CHEBI:58210"/>
    </ligand>
</feature>
<evidence type="ECO:0000313" key="10">
    <source>
        <dbReference type="Proteomes" id="UP000562984"/>
    </source>
</evidence>
<feature type="binding site" evidence="7">
    <location>
        <position position="253"/>
    </location>
    <ligand>
        <name>FMN</name>
        <dbReference type="ChEBI" id="CHEBI:58210"/>
    </ligand>
</feature>
<feature type="active site" description="Proton acceptor" evidence="6">
    <location>
        <position position="255"/>
    </location>
</feature>
<comment type="caution">
    <text evidence="9">The sequence shown here is derived from an EMBL/GenBank/DDBJ whole genome shotgun (WGS) entry which is preliminary data.</text>
</comment>
<evidence type="ECO:0000256" key="1">
    <source>
        <dbReference type="ARBA" id="ARBA00001917"/>
    </source>
</evidence>
<dbReference type="PANTHER" id="PTHR10578:SF107">
    <property type="entry name" value="2-HYDROXYACID OXIDASE 1"/>
    <property type="match status" value="1"/>
</dbReference>
<accession>A0A849AAG0</accession>
<feature type="binding site" evidence="7">
    <location>
        <begin position="286"/>
        <end position="290"/>
    </location>
    <ligand>
        <name>FMN</name>
        <dbReference type="ChEBI" id="CHEBI:58210"/>
    </ligand>
</feature>
<feature type="binding site" evidence="7">
    <location>
        <position position="255"/>
    </location>
    <ligand>
        <name>glyoxylate</name>
        <dbReference type="ChEBI" id="CHEBI:36655"/>
    </ligand>
</feature>
<evidence type="ECO:0000256" key="7">
    <source>
        <dbReference type="PIRSR" id="PIRSR000138-2"/>
    </source>
</evidence>
<feature type="binding site" evidence="7">
    <location>
        <position position="258"/>
    </location>
    <ligand>
        <name>FMN</name>
        <dbReference type="ChEBI" id="CHEBI:58210"/>
    </ligand>
</feature>
<keyword evidence="4" id="KW-0560">Oxidoreductase</keyword>
<proteinExistence type="inferred from homology"/>
<evidence type="ECO:0000256" key="6">
    <source>
        <dbReference type="PIRSR" id="PIRSR000138-1"/>
    </source>
</evidence>
<dbReference type="PANTHER" id="PTHR10578">
    <property type="entry name" value="S -2-HYDROXY-ACID OXIDASE-RELATED"/>
    <property type="match status" value="1"/>
</dbReference>
<gene>
    <name evidence="9" type="ORF">HKD39_07045</name>
</gene>
<dbReference type="InterPro" id="IPR012133">
    <property type="entry name" value="Alpha-hydoxy_acid_DH_FMN"/>
</dbReference>
<dbReference type="Gene3D" id="3.20.20.70">
    <property type="entry name" value="Aldolase class I"/>
    <property type="match status" value="1"/>
</dbReference>
<feature type="binding site" evidence="7">
    <location>
        <begin position="93"/>
        <end position="95"/>
    </location>
    <ligand>
        <name>FMN</name>
        <dbReference type="ChEBI" id="CHEBI:58210"/>
    </ligand>
</feature>
<organism evidence="9 10">
    <name type="scientific">Nakamurella aerolata</name>
    <dbReference type="NCBI Taxonomy" id="1656892"/>
    <lineage>
        <taxon>Bacteria</taxon>
        <taxon>Bacillati</taxon>
        <taxon>Actinomycetota</taxon>
        <taxon>Actinomycetes</taxon>
        <taxon>Nakamurellales</taxon>
        <taxon>Nakamurellaceae</taxon>
        <taxon>Nakamurella</taxon>
    </lineage>
</organism>